<feature type="non-terminal residue" evidence="2">
    <location>
        <position position="94"/>
    </location>
</feature>
<dbReference type="PANTHER" id="PTHR45648">
    <property type="entry name" value="GDSL LIPASE/ACYLHYDROLASE FAMILY PROTEIN (AFU_ORTHOLOGUE AFUA_4G14700)"/>
    <property type="match status" value="1"/>
</dbReference>
<name>A0AAW0L779_QUESU</name>
<dbReference type="Proteomes" id="UP000237347">
    <property type="component" value="Unassembled WGS sequence"/>
</dbReference>
<evidence type="ECO:0000313" key="3">
    <source>
        <dbReference type="Proteomes" id="UP000237347"/>
    </source>
</evidence>
<dbReference type="InterPro" id="IPR036514">
    <property type="entry name" value="SGNH_hydro_sf"/>
</dbReference>
<evidence type="ECO:0000313" key="2">
    <source>
        <dbReference type="EMBL" id="KAK7847434.1"/>
    </source>
</evidence>
<dbReference type="AlphaFoldDB" id="A0AAW0L779"/>
<reference evidence="2 3" key="1">
    <citation type="journal article" date="2018" name="Sci. Data">
        <title>The draft genome sequence of cork oak.</title>
        <authorList>
            <person name="Ramos A.M."/>
            <person name="Usie A."/>
            <person name="Barbosa P."/>
            <person name="Barros P.M."/>
            <person name="Capote T."/>
            <person name="Chaves I."/>
            <person name="Simoes F."/>
            <person name="Abreu I."/>
            <person name="Carrasquinho I."/>
            <person name="Faro C."/>
            <person name="Guimaraes J.B."/>
            <person name="Mendonca D."/>
            <person name="Nobrega F."/>
            <person name="Rodrigues L."/>
            <person name="Saibo N.J.M."/>
            <person name="Varela M.C."/>
            <person name="Egas C."/>
            <person name="Matos J."/>
            <person name="Miguel C.M."/>
            <person name="Oliveira M.M."/>
            <person name="Ricardo C.P."/>
            <person name="Goncalves S."/>
        </authorList>
    </citation>
    <scope>NUCLEOTIDE SEQUENCE [LARGE SCALE GENOMIC DNA]</scope>
    <source>
        <strain evidence="3">cv. HL8</strain>
    </source>
</reference>
<dbReference type="Gene3D" id="3.40.50.1110">
    <property type="entry name" value="SGNH hydrolase"/>
    <property type="match status" value="1"/>
</dbReference>
<proteinExistence type="predicted"/>
<accession>A0AAW0L779</accession>
<keyword evidence="3" id="KW-1185">Reference proteome</keyword>
<protein>
    <submittedName>
        <fullName evidence="2">Gdsl esterase/lipase</fullName>
    </submittedName>
</protein>
<sequence>MFIFGDSLVDVGNSNHLKFSLNKADFPHYGIDFPDKVSTGSFCNGKNAADFLEVGLPTSPPYLSMISSKSNENFLNGVSFASGGAGIFDDTDKQ</sequence>
<organism evidence="2 3">
    <name type="scientific">Quercus suber</name>
    <name type="common">Cork oak</name>
    <dbReference type="NCBI Taxonomy" id="58331"/>
    <lineage>
        <taxon>Eukaryota</taxon>
        <taxon>Viridiplantae</taxon>
        <taxon>Streptophyta</taxon>
        <taxon>Embryophyta</taxon>
        <taxon>Tracheophyta</taxon>
        <taxon>Spermatophyta</taxon>
        <taxon>Magnoliopsida</taxon>
        <taxon>eudicotyledons</taxon>
        <taxon>Gunneridae</taxon>
        <taxon>Pentapetalae</taxon>
        <taxon>rosids</taxon>
        <taxon>fabids</taxon>
        <taxon>Fagales</taxon>
        <taxon>Fagaceae</taxon>
        <taxon>Quercus</taxon>
    </lineage>
</organism>
<dbReference type="EMBL" id="PKMF04000141">
    <property type="protein sequence ID" value="KAK7847434.1"/>
    <property type="molecule type" value="Genomic_DNA"/>
</dbReference>
<gene>
    <name evidence="2" type="ORF">CFP56_006582</name>
</gene>
<dbReference type="PANTHER" id="PTHR45648:SF174">
    <property type="entry name" value="GDSL ESTERASE_LIPASE"/>
    <property type="match status" value="1"/>
</dbReference>
<dbReference type="InterPro" id="IPR051058">
    <property type="entry name" value="GDSL_Est/Lipase"/>
</dbReference>
<evidence type="ECO:0000256" key="1">
    <source>
        <dbReference type="ARBA" id="ARBA00022801"/>
    </source>
</evidence>
<keyword evidence="1" id="KW-0378">Hydrolase</keyword>
<comment type="caution">
    <text evidence="2">The sequence shown here is derived from an EMBL/GenBank/DDBJ whole genome shotgun (WGS) entry which is preliminary data.</text>
</comment>
<dbReference type="GO" id="GO:0016787">
    <property type="term" value="F:hydrolase activity"/>
    <property type="evidence" value="ECO:0007669"/>
    <property type="project" value="UniProtKB-KW"/>
</dbReference>